<evidence type="ECO:0000313" key="2">
    <source>
        <dbReference type="Proteomes" id="UP000215453"/>
    </source>
</evidence>
<evidence type="ECO:0008006" key="3">
    <source>
        <dbReference type="Google" id="ProtNLM"/>
    </source>
</evidence>
<sequence length="333" mass="37155">MAVPSSSAAPPNNPYSDLITSCSNDPTQIQSRYLTHRTTRNTQQRSLLLSPSFQGVKVDDILYKLSHPDLFPGYEDPRHCLVVWARPTEGVRRLVGECQRRLKEVVPNLWLMPSSNLHMTAMEVTHSRTSSEIDPLVHQITPHLEPIFTLPHTHRVELIKPYLSFDAQAIALSYVPAAATPPGEDGQQSGEAPTYHHLRRDLHALLTTQANTSIASRYVTPSAHLTIARFIEASDFLSPSTGEVDHGKVEALVETIEGVNRWLEEDFWTLEEGEGEGREKGARWVVGEERGLEVKRGALWYGGGERVGVGEGFWMGGKDYGDVVETRLEVDRS</sequence>
<reference evidence="1 2" key="1">
    <citation type="submission" date="2016-10" db="EMBL/GenBank/DDBJ databases">
        <authorList>
            <person name="Varghese N."/>
        </authorList>
    </citation>
    <scope>NUCLEOTIDE SEQUENCE [LARGE SCALE GENOMIC DNA]</scope>
</reference>
<dbReference type="InterPro" id="IPR009097">
    <property type="entry name" value="Cyclic_Pdiesterase"/>
</dbReference>
<proteinExistence type="predicted"/>
<accession>A0A1Y6LLV2</accession>
<gene>
    <name evidence="1" type="ORF">ZT1A5_G6886</name>
</gene>
<dbReference type="AlphaFoldDB" id="A0A1Y6LLV2"/>
<dbReference type="Proteomes" id="UP000215453">
    <property type="component" value="Chromosome 6"/>
</dbReference>
<evidence type="ECO:0000313" key="1">
    <source>
        <dbReference type="EMBL" id="SMY25444.1"/>
    </source>
</evidence>
<dbReference type="EMBL" id="LT882681">
    <property type="protein sequence ID" value="SMY25444.1"/>
    <property type="molecule type" value="Genomic_DNA"/>
</dbReference>
<dbReference type="SUPFAM" id="SSF55144">
    <property type="entry name" value="LigT-like"/>
    <property type="match status" value="1"/>
</dbReference>
<organism evidence="1 2">
    <name type="scientific">Zymoseptoria tritici ST99CH_1A5</name>
    <dbReference type="NCBI Taxonomy" id="1276529"/>
    <lineage>
        <taxon>Eukaryota</taxon>
        <taxon>Fungi</taxon>
        <taxon>Dikarya</taxon>
        <taxon>Ascomycota</taxon>
        <taxon>Pezizomycotina</taxon>
        <taxon>Dothideomycetes</taxon>
        <taxon>Dothideomycetidae</taxon>
        <taxon>Mycosphaerellales</taxon>
        <taxon>Mycosphaerellaceae</taxon>
        <taxon>Zymoseptoria</taxon>
    </lineage>
</organism>
<name>A0A1Y6LLV2_ZYMTR</name>
<protein>
    <recommendedName>
        <fullName evidence="3">RNA ligase/cyclic nucleotide phosphodiesterase</fullName>
    </recommendedName>
</protein>